<sequence length="88" mass="9750">MLDAISSVSVRLDDTVEGLKARLSPAPDEIRLIYAGRQMEDGKRLRDYQITSYCLIHVLRRLRGGGSVEPSESHVYSGKIMSSSLLQG</sequence>
<dbReference type="InterPro" id="IPR029071">
    <property type="entry name" value="Ubiquitin-like_domsf"/>
</dbReference>
<feature type="domain" description="Ubiquitin-like" evidence="1">
    <location>
        <begin position="12"/>
        <end position="65"/>
    </location>
</feature>
<dbReference type="InterPro" id="IPR019956">
    <property type="entry name" value="Ubiquitin_dom"/>
</dbReference>
<dbReference type="Pfam" id="PF00240">
    <property type="entry name" value="ubiquitin"/>
    <property type="match status" value="1"/>
</dbReference>
<evidence type="ECO:0000313" key="3">
    <source>
        <dbReference type="Proteomes" id="UP000694423"/>
    </source>
</evidence>
<proteinExistence type="predicted"/>
<protein>
    <recommendedName>
        <fullName evidence="1">Ubiquitin-like domain-containing protein</fullName>
    </recommendedName>
</protein>
<dbReference type="PROSITE" id="PS50053">
    <property type="entry name" value="UBIQUITIN_2"/>
    <property type="match status" value="1"/>
</dbReference>
<dbReference type="SUPFAM" id="SSF54236">
    <property type="entry name" value="Ubiquitin-like"/>
    <property type="match status" value="1"/>
</dbReference>
<dbReference type="PRINTS" id="PR00348">
    <property type="entry name" value="UBIQUITIN"/>
</dbReference>
<reference evidence="2" key="2">
    <citation type="submission" date="2025-09" db="UniProtKB">
        <authorList>
            <consortium name="Ensembl"/>
        </authorList>
    </citation>
    <scope>IDENTIFICATION</scope>
</reference>
<dbReference type="Gene3D" id="3.10.20.90">
    <property type="entry name" value="Phosphatidylinositol 3-kinase Catalytic Subunit, Chain A, domain 1"/>
    <property type="match status" value="1"/>
</dbReference>
<dbReference type="Proteomes" id="UP000694423">
    <property type="component" value="Unplaced"/>
</dbReference>
<dbReference type="AlphaFoldDB" id="A0A8C4J026"/>
<evidence type="ECO:0000259" key="1">
    <source>
        <dbReference type="PROSITE" id="PS50053"/>
    </source>
</evidence>
<name>A0A8C4J026_DRONO</name>
<organism evidence="2 3">
    <name type="scientific">Dromaius novaehollandiae</name>
    <name type="common">Emu</name>
    <dbReference type="NCBI Taxonomy" id="8790"/>
    <lineage>
        <taxon>Eukaryota</taxon>
        <taxon>Metazoa</taxon>
        <taxon>Chordata</taxon>
        <taxon>Craniata</taxon>
        <taxon>Vertebrata</taxon>
        <taxon>Euteleostomi</taxon>
        <taxon>Archelosauria</taxon>
        <taxon>Archosauria</taxon>
        <taxon>Dinosauria</taxon>
        <taxon>Saurischia</taxon>
        <taxon>Theropoda</taxon>
        <taxon>Coelurosauria</taxon>
        <taxon>Aves</taxon>
        <taxon>Palaeognathae</taxon>
        <taxon>Casuariiformes</taxon>
        <taxon>Dromaiidae</taxon>
        <taxon>Dromaius</taxon>
    </lineage>
</organism>
<keyword evidence="3" id="KW-1185">Reference proteome</keyword>
<reference evidence="2" key="1">
    <citation type="submission" date="2025-08" db="UniProtKB">
        <authorList>
            <consortium name="Ensembl"/>
        </authorList>
    </citation>
    <scope>IDENTIFICATION</scope>
</reference>
<dbReference type="InterPro" id="IPR000626">
    <property type="entry name" value="Ubiquitin-like_dom"/>
</dbReference>
<dbReference type="Ensembl" id="ENSDNVT00000001279.1">
    <property type="protein sequence ID" value="ENSDNVP00000001070.1"/>
    <property type="gene ID" value="ENSDNVG00000000797.1"/>
</dbReference>
<accession>A0A8C4J026</accession>
<evidence type="ECO:0000313" key="2">
    <source>
        <dbReference type="Ensembl" id="ENSDNVP00000001070.1"/>
    </source>
</evidence>